<dbReference type="Gene3D" id="3.30.200.20">
    <property type="entry name" value="Phosphorylase Kinase, domain 1"/>
    <property type="match status" value="1"/>
</dbReference>
<dbReference type="InterPro" id="IPR039192">
    <property type="entry name" value="STKc_GSK3"/>
</dbReference>
<dbReference type="GO" id="GO:0005634">
    <property type="term" value="C:nucleus"/>
    <property type="evidence" value="ECO:0007669"/>
    <property type="project" value="TreeGrafter"/>
</dbReference>
<dbReference type="GO" id="GO:0007165">
    <property type="term" value="P:signal transduction"/>
    <property type="evidence" value="ECO:0007669"/>
    <property type="project" value="TreeGrafter"/>
</dbReference>
<keyword evidence="6 7" id="KW-0067">ATP-binding</keyword>
<dbReference type="InterPro" id="IPR008271">
    <property type="entry name" value="Ser/Thr_kinase_AS"/>
</dbReference>
<dbReference type="InterPro" id="IPR000719">
    <property type="entry name" value="Prot_kinase_dom"/>
</dbReference>
<dbReference type="InterPro" id="IPR050591">
    <property type="entry name" value="GSK-3"/>
</dbReference>
<dbReference type="InterPro" id="IPR017441">
    <property type="entry name" value="Protein_kinase_ATP_BS"/>
</dbReference>
<evidence type="ECO:0000256" key="8">
    <source>
        <dbReference type="RuleBase" id="RU000304"/>
    </source>
</evidence>
<keyword evidence="5" id="KW-0418">Kinase</keyword>
<evidence type="ECO:0000256" key="3">
    <source>
        <dbReference type="ARBA" id="ARBA00022679"/>
    </source>
</evidence>
<sequence>MSQSRPGLIPNLRMGEVIREKVQDGLTGEAKEIAYTQCKIVGNGSFGVVFQTKMAPSGEDAAIKRVLQDKRFKNRELQIMRIVRHPNIVELKAFYYSNGDRVCVTTLTTLWPSPPGASPFLPLTVSPPPQKDEVYLNLVLEYVPETVYRASRYFNKLKTTMPMLEVKLYIYQLFRSLAYIHSQGICHRDIKPQNLLLDPNTGILKLCDFGSAKILIENEPNVSYICSRYYRAPELIFGATNYTTKIDVWSTGCVMAELMLGQPLFPGESGIDQLVEIIKVLGTPTREQIRTMNPNYMEHKFPQIKPHPFNKVFRKAPPEAIDLISALLEYTPTQRLSAVEAMVHPFFDELRDPNTRLPDSRHPNNPSKDLPTLFDFSRHELSITPDMNAKLIPPHARPALEARGLDINNFKPLSKEEMMAHLD</sequence>
<dbReference type="GO" id="GO:0004674">
    <property type="term" value="F:protein serine/threonine kinase activity"/>
    <property type="evidence" value="ECO:0007669"/>
    <property type="project" value="UniProtKB-KW"/>
</dbReference>
<keyword evidence="3" id="KW-0808">Transferase</keyword>
<evidence type="ECO:0000256" key="7">
    <source>
        <dbReference type="PROSITE-ProRule" id="PRU10141"/>
    </source>
</evidence>
<dbReference type="EMBL" id="JAPZBU010000006">
    <property type="protein sequence ID" value="KAJ5397288.1"/>
    <property type="molecule type" value="Genomic_DNA"/>
</dbReference>
<dbReference type="OrthoDB" id="272141at2759"/>
<dbReference type="PROSITE" id="PS00107">
    <property type="entry name" value="PROTEIN_KINASE_ATP"/>
    <property type="match status" value="1"/>
</dbReference>
<evidence type="ECO:0000256" key="6">
    <source>
        <dbReference type="ARBA" id="ARBA00022840"/>
    </source>
</evidence>
<dbReference type="Pfam" id="PF00069">
    <property type="entry name" value="Pkinase"/>
    <property type="match status" value="1"/>
</dbReference>
<dbReference type="GeneID" id="81369018"/>
<gene>
    <name evidence="10" type="ORF">N7509_005401</name>
</gene>
<feature type="domain" description="Protein kinase" evidence="9">
    <location>
        <begin position="35"/>
        <end position="347"/>
    </location>
</feature>
<evidence type="ECO:0000256" key="2">
    <source>
        <dbReference type="ARBA" id="ARBA00022527"/>
    </source>
</evidence>
<dbReference type="AlphaFoldDB" id="A0A9W9W2D3"/>
<dbReference type="PROSITE" id="PS50011">
    <property type="entry name" value="PROTEIN_KINASE_DOM"/>
    <property type="match status" value="1"/>
</dbReference>
<evidence type="ECO:0000313" key="10">
    <source>
        <dbReference type="EMBL" id="KAJ5397288.1"/>
    </source>
</evidence>
<dbReference type="PANTHER" id="PTHR24057:SF0">
    <property type="entry name" value="PROTEIN KINASE SHAGGY-RELATED"/>
    <property type="match status" value="1"/>
</dbReference>
<feature type="binding site" evidence="7">
    <location>
        <position position="64"/>
    </location>
    <ligand>
        <name>ATP</name>
        <dbReference type="ChEBI" id="CHEBI:30616"/>
    </ligand>
</feature>
<keyword evidence="4 7" id="KW-0547">Nucleotide-binding</keyword>
<reference evidence="10" key="1">
    <citation type="submission" date="2022-12" db="EMBL/GenBank/DDBJ databases">
        <authorList>
            <person name="Petersen C."/>
        </authorList>
    </citation>
    <scope>NUCLEOTIDE SEQUENCE</scope>
    <source>
        <strain evidence="10">IBT 29677</strain>
    </source>
</reference>
<dbReference type="Proteomes" id="UP001147747">
    <property type="component" value="Unassembled WGS sequence"/>
</dbReference>
<keyword evidence="2 8" id="KW-0723">Serine/threonine-protein kinase</keyword>
<dbReference type="GO" id="GO:0030154">
    <property type="term" value="P:cell differentiation"/>
    <property type="evidence" value="ECO:0007669"/>
    <property type="project" value="TreeGrafter"/>
</dbReference>
<dbReference type="GO" id="GO:0004712">
    <property type="term" value="F:protein serine/threonine/tyrosine kinase activity"/>
    <property type="evidence" value="ECO:0007669"/>
    <property type="project" value="TreeGrafter"/>
</dbReference>
<evidence type="ECO:0000256" key="1">
    <source>
        <dbReference type="ARBA" id="ARBA00005527"/>
    </source>
</evidence>
<dbReference type="FunFam" id="1.10.510.10:FF:000055">
    <property type="entry name" value="Glycogen synthase kinase-3 beta"/>
    <property type="match status" value="1"/>
</dbReference>
<dbReference type="GO" id="GO:0005524">
    <property type="term" value="F:ATP binding"/>
    <property type="evidence" value="ECO:0007669"/>
    <property type="project" value="UniProtKB-UniRule"/>
</dbReference>
<dbReference type="RefSeq" id="XP_056489340.1">
    <property type="nucleotide sequence ID" value="XM_056630038.1"/>
</dbReference>
<organism evidence="10 11">
    <name type="scientific">Penicillium cosmopolitanum</name>
    <dbReference type="NCBI Taxonomy" id="1131564"/>
    <lineage>
        <taxon>Eukaryota</taxon>
        <taxon>Fungi</taxon>
        <taxon>Dikarya</taxon>
        <taxon>Ascomycota</taxon>
        <taxon>Pezizomycotina</taxon>
        <taxon>Eurotiomycetes</taxon>
        <taxon>Eurotiomycetidae</taxon>
        <taxon>Eurotiales</taxon>
        <taxon>Aspergillaceae</taxon>
        <taxon>Penicillium</taxon>
    </lineage>
</organism>
<keyword evidence="11" id="KW-1185">Reference proteome</keyword>
<protein>
    <recommendedName>
        <fullName evidence="9">Protein kinase domain-containing protein</fullName>
    </recommendedName>
</protein>
<dbReference type="SMART" id="SM00220">
    <property type="entry name" value="S_TKc"/>
    <property type="match status" value="1"/>
</dbReference>
<evidence type="ECO:0000313" key="11">
    <source>
        <dbReference type="Proteomes" id="UP001147747"/>
    </source>
</evidence>
<reference evidence="10" key="2">
    <citation type="journal article" date="2023" name="IMA Fungus">
        <title>Comparative genomic study of the Penicillium genus elucidates a diverse pangenome and 15 lateral gene transfer events.</title>
        <authorList>
            <person name="Petersen C."/>
            <person name="Sorensen T."/>
            <person name="Nielsen M.R."/>
            <person name="Sondergaard T.E."/>
            <person name="Sorensen J.L."/>
            <person name="Fitzpatrick D.A."/>
            <person name="Frisvad J.C."/>
            <person name="Nielsen K.L."/>
        </authorList>
    </citation>
    <scope>NUCLEOTIDE SEQUENCE</scope>
    <source>
        <strain evidence="10">IBT 29677</strain>
    </source>
</reference>
<evidence type="ECO:0000256" key="4">
    <source>
        <dbReference type="ARBA" id="ARBA00022741"/>
    </source>
</evidence>
<comment type="similarity">
    <text evidence="1">Belongs to the protein kinase superfamily. CMGC Ser/Thr protein kinase family. GSK-3 subfamily.</text>
</comment>
<name>A0A9W9W2D3_9EURO</name>
<evidence type="ECO:0000259" key="9">
    <source>
        <dbReference type="PROSITE" id="PS50011"/>
    </source>
</evidence>
<evidence type="ECO:0000256" key="5">
    <source>
        <dbReference type="ARBA" id="ARBA00022777"/>
    </source>
</evidence>
<dbReference type="PROSITE" id="PS00108">
    <property type="entry name" value="PROTEIN_KINASE_ST"/>
    <property type="match status" value="1"/>
</dbReference>
<dbReference type="InterPro" id="IPR011009">
    <property type="entry name" value="Kinase-like_dom_sf"/>
</dbReference>
<dbReference type="SUPFAM" id="SSF56112">
    <property type="entry name" value="Protein kinase-like (PK-like)"/>
    <property type="match status" value="1"/>
</dbReference>
<accession>A0A9W9W2D3</accession>
<dbReference type="GO" id="GO:0005737">
    <property type="term" value="C:cytoplasm"/>
    <property type="evidence" value="ECO:0007669"/>
    <property type="project" value="TreeGrafter"/>
</dbReference>
<proteinExistence type="inferred from homology"/>
<dbReference type="CDD" id="cd14137">
    <property type="entry name" value="STKc_GSK3"/>
    <property type="match status" value="1"/>
</dbReference>
<dbReference type="PANTHER" id="PTHR24057">
    <property type="entry name" value="GLYCOGEN SYNTHASE KINASE-3 ALPHA"/>
    <property type="match status" value="1"/>
</dbReference>
<dbReference type="Gene3D" id="1.10.510.10">
    <property type="entry name" value="Transferase(Phosphotransferase) domain 1"/>
    <property type="match status" value="1"/>
</dbReference>
<comment type="caution">
    <text evidence="10">The sequence shown here is derived from an EMBL/GenBank/DDBJ whole genome shotgun (WGS) entry which is preliminary data.</text>
</comment>